<evidence type="ECO:0000313" key="1">
    <source>
        <dbReference type="EMBL" id="AIL44987.1"/>
    </source>
</evidence>
<dbReference type="AlphaFoldDB" id="A0A077EBY8"/>
<organism evidence="1 2">
    <name type="scientific">Elizabethkingia anophelis NUHP1</name>
    <dbReference type="NCBI Taxonomy" id="1338011"/>
    <lineage>
        <taxon>Bacteria</taxon>
        <taxon>Pseudomonadati</taxon>
        <taxon>Bacteroidota</taxon>
        <taxon>Flavobacteriia</taxon>
        <taxon>Flavobacteriales</taxon>
        <taxon>Weeksellaceae</taxon>
        <taxon>Elizabethkingia</taxon>
    </lineage>
</organism>
<dbReference type="Proteomes" id="UP000028933">
    <property type="component" value="Chromosome"/>
</dbReference>
<dbReference type="PROSITE" id="PS51257">
    <property type="entry name" value="PROKAR_LIPOPROTEIN"/>
    <property type="match status" value="1"/>
</dbReference>
<dbReference type="HOGENOM" id="CLU_1459159_0_0_10"/>
<evidence type="ECO:0000313" key="2">
    <source>
        <dbReference type="Proteomes" id="UP000028933"/>
    </source>
</evidence>
<proteinExistence type="predicted"/>
<evidence type="ECO:0008006" key="3">
    <source>
        <dbReference type="Google" id="ProtNLM"/>
    </source>
</evidence>
<sequence length="185" mass="21269">MTKKIFIIGVLAIFSCKESPKKENVEVNVQQSGSPVYDDEKKEGDEAQKWMELHIQNYFAGDLGKLDQMMKDMTTKDYYEYKGDAMNVDMDVDGSLTQKEFEEKWKGKFDTSKAGIGTGFLITGQDWDTIKITKCKLLSQKENEFVFDVVLSDNSHQLNYPITVKVIKKDHQFFIADVLQEDIQP</sequence>
<dbReference type="KEGG" id="eao:BD94_1212"/>
<reference evidence="1 2" key="1">
    <citation type="journal article" date="2013" name="Lancet">
        <title>First case of E anophelis outbreak in an intensive-care unit.</title>
        <authorList>
            <person name="Teo J."/>
            <person name="Tan S.Y."/>
            <person name="Tay M."/>
            <person name="Ding Y."/>
            <person name="Kjelleberg S."/>
            <person name="Givskov M."/>
            <person name="Lin R.T."/>
            <person name="Yang L."/>
        </authorList>
    </citation>
    <scope>NUCLEOTIDE SEQUENCE [LARGE SCALE GENOMIC DNA]</scope>
    <source>
        <strain evidence="1 2">NUHP1</strain>
    </source>
</reference>
<dbReference type="EMBL" id="CP007547">
    <property type="protein sequence ID" value="AIL44987.1"/>
    <property type="molecule type" value="Genomic_DNA"/>
</dbReference>
<name>A0A077EBY8_9FLAO</name>
<dbReference type="STRING" id="1338011.BD94_1212"/>
<protein>
    <recommendedName>
        <fullName evidence="3">DUF3828 domain-containing protein</fullName>
    </recommendedName>
</protein>
<dbReference type="eggNOG" id="ENOG5032Z3U">
    <property type="taxonomic scope" value="Bacteria"/>
</dbReference>
<gene>
    <name evidence="1" type="ORF">BD94_1212</name>
</gene>
<dbReference type="RefSeq" id="WP_024565141.1">
    <property type="nucleotide sequence ID" value="NZ_CP007547.1"/>
</dbReference>
<accession>A0A077EBY8</accession>